<keyword evidence="2" id="KW-1185">Reference proteome</keyword>
<evidence type="ECO:0000313" key="1">
    <source>
        <dbReference type="EMBL" id="KAJ2890836.1"/>
    </source>
</evidence>
<dbReference type="EMBL" id="JANBVB010001194">
    <property type="protein sequence ID" value="KAJ2890836.1"/>
    <property type="molecule type" value="Genomic_DNA"/>
</dbReference>
<comment type="caution">
    <text evidence="1">The sequence shown here is derived from an EMBL/GenBank/DDBJ whole genome shotgun (WGS) entry which is preliminary data.</text>
</comment>
<name>A0ACC1M004_9FUNG</name>
<reference evidence="1" key="1">
    <citation type="submission" date="2022-07" db="EMBL/GenBank/DDBJ databases">
        <title>Phylogenomic reconstructions and comparative analyses of Kickxellomycotina fungi.</title>
        <authorList>
            <person name="Reynolds N.K."/>
            <person name="Stajich J.E."/>
            <person name="Barry K."/>
            <person name="Grigoriev I.V."/>
            <person name="Crous P."/>
            <person name="Smith M.E."/>
        </authorList>
    </citation>
    <scope>NUCLEOTIDE SEQUENCE</scope>
    <source>
        <strain evidence="1">CBS 190363</strain>
    </source>
</reference>
<feature type="non-terminal residue" evidence="1">
    <location>
        <position position="450"/>
    </location>
</feature>
<dbReference type="Proteomes" id="UP001139981">
    <property type="component" value="Unassembled WGS sequence"/>
</dbReference>
<sequence>MVREMCAMLEMYQEQPTCLDPYLERIVGRLMAVIEEYVHAYHDGTAASVDASTSGVSVSSTRLNGVFELVYILCKVRGYKIVLRFFPHSVADVEPVFAMLWRYTTTNLAGSSWTARYVMLIWLSLLSMVPFDLESIDSGTSSLPPLSSPAGAVGDGMALVDKWVELGKFYLRRPGCDMEGAAVMIARLLSRKDTSATLQPAFIAWATREISDAAGGYVGPASSDVSSAIKRGLAIGAVLRINGALRVLCHLFIAMDSADSLRGEIGPLLDVLQSDAFAQHSVTRKLATKAAQRLALLVLPSLSVAKCSDARPSARANLGAAASSSNSAEDNDLGIHVVRADTETCAGHDVVLEISEEVETCIGVLLQRLHDKGLTYEIQRGDYSVGSNVRDAACYVMWSFARVSDAATKKLFGEMSTTLATALVSVAVFDREPNVRRAASAAYQEHVGRH</sequence>
<evidence type="ECO:0000313" key="2">
    <source>
        <dbReference type="Proteomes" id="UP001139981"/>
    </source>
</evidence>
<gene>
    <name evidence="1" type="ORF">IWW38_003917</name>
</gene>
<proteinExistence type="predicted"/>
<accession>A0ACC1M004</accession>
<organism evidence="1 2">
    <name type="scientific">Coemansia aciculifera</name>
    <dbReference type="NCBI Taxonomy" id="417176"/>
    <lineage>
        <taxon>Eukaryota</taxon>
        <taxon>Fungi</taxon>
        <taxon>Fungi incertae sedis</taxon>
        <taxon>Zoopagomycota</taxon>
        <taxon>Kickxellomycotina</taxon>
        <taxon>Kickxellomycetes</taxon>
        <taxon>Kickxellales</taxon>
        <taxon>Kickxellaceae</taxon>
        <taxon>Coemansia</taxon>
    </lineage>
</organism>
<protein>
    <submittedName>
        <fullName evidence="1">Uncharacterized protein</fullName>
    </submittedName>
</protein>